<dbReference type="RefSeq" id="XP_065328373.1">
    <property type="nucleotide sequence ID" value="XM_065472301.1"/>
</dbReference>
<dbReference type="InterPro" id="IPR013083">
    <property type="entry name" value="Znf_RING/FYVE/PHD"/>
</dbReference>
<sequence>MHKCKYCNFIEVTRQFDSCYDCQLEIQEFKISEDILELISHSYEIFHCSICLEDIKNEEIKQCLKCMTAFHKICIKTWNKLNEKCPICRHKNLNSCFI</sequence>
<organism evidence="3 4">
    <name type="scientific">Vairimorpha necatrix</name>
    <dbReference type="NCBI Taxonomy" id="6039"/>
    <lineage>
        <taxon>Eukaryota</taxon>
        <taxon>Fungi</taxon>
        <taxon>Fungi incertae sedis</taxon>
        <taxon>Microsporidia</taxon>
        <taxon>Nosematidae</taxon>
        <taxon>Vairimorpha</taxon>
    </lineage>
</organism>
<dbReference type="Proteomes" id="UP001334084">
    <property type="component" value="Chromosome 1"/>
</dbReference>
<keyword evidence="1" id="KW-0863">Zinc-finger</keyword>
<dbReference type="SUPFAM" id="SSF57850">
    <property type="entry name" value="RING/U-box"/>
    <property type="match status" value="1"/>
</dbReference>
<keyword evidence="1" id="KW-0479">Metal-binding</keyword>
<evidence type="ECO:0000313" key="4">
    <source>
        <dbReference type="Proteomes" id="UP001334084"/>
    </source>
</evidence>
<feature type="domain" description="RING-type" evidence="2">
    <location>
        <begin position="48"/>
        <end position="89"/>
    </location>
</feature>
<name>A0AAX4J8J4_9MICR</name>
<dbReference type="GeneID" id="90540031"/>
<dbReference type="KEGG" id="vnx:VNE69_01167"/>
<accession>A0AAX4J8J4</accession>
<evidence type="ECO:0000259" key="2">
    <source>
        <dbReference type="PROSITE" id="PS50089"/>
    </source>
</evidence>
<keyword evidence="4" id="KW-1185">Reference proteome</keyword>
<proteinExistence type="predicted"/>
<dbReference type="EMBL" id="CP142726">
    <property type="protein sequence ID" value="WUR02228.1"/>
    <property type="molecule type" value="Genomic_DNA"/>
</dbReference>
<dbReference type="GO" id="GO:0008270">
    <property type="term" value="F:zinc ion binding"/>
    <property type="evidence" value="ECO:0007669"/>
    <property type="project" value="UniProtKB-KW"/>
</dbReference>
<dbReference type="Gene3D" id="3.30.40.10">
    <property type="entry name" value="Zinc/RING finger domain, C3HC4 (zinc finger)"/>
    <property type="match status" value="1"/>
</dbReference>
<gene>
    <name evidence="3" type="ORF">VNE69_01167</name>
</gene>
<dbReference type="Pfam" id="PF13639">
    <property type="entry name" value="zf-RING_2"/>
    <property type="match status" value="1"/>
</dbReference>
<dbReference type="InterPro" id="IPR001841">
    <property type="entry name" value="Znf_RING"/>
</dbReference>
<dbReference type="PROSITE" id="PS50089">
    <property type="entry name" value="ZF_RING_2"/>
    <property type="match status" value="1"/>
</dbReference>
<dbReference type="AlphaFoldDB" id="A0AAX4J8J4"/>
<keyword evidence="1" id="KW-0862">Zinc</keyword>
<evidence type="ECO:0000256" key="1">
    <source>
        <dbReference type="PROSITE-ProRule" id="PRU00175"/>
    </source>
</evidence>
<dbReference type="SMART" id="SM00184">
    <property type="entry name" value="RING"/>
    <property type="match status" value="1"/>
</dbReference>
<evidence type="ECO:0000313" key="3">
    <source>
        <dbReference type="EMBL" id="WUR02228.1"/>
    </source>
</evidence>
<reference evidence="3" key="1">
    <citation type="journal article" date="2024" name="BMC Genomics">
        <title>Functional annotation of a divergent genome using sequence and structure-based similarity.</title>
        <authorList>
            <person name="Svedberg D."/>
            <person name="Winiger R.R."/>
            <person name="Berg A."/>
            <person name="Sharma H."/>
            <person name="Tellgren-Roth C."/>
            <person name="Debrunner-Vossbrinck B.A."/>
            <person name="Vossbrinck C.R."/>
            <person name="Barandun J."/>
        </authorList>
    </citation>
    <scope>NUCLEOTIDE SEQUENCE</scope>
    <source>
        <strain evidence="3">Illinois isolate</strain>
    </source>
</reference>
<protein>
    <submittedName>
        <fullName evidence="3">RING-type zinc finger protein</fullName>
    </submittedName>
</protein>